<dbReference type="PANTHER" id="PTHR32303">
    <property type="entry name" value="QUINOPROTEIN ALCOHOL DEHYDROGENASE (CYTOCHROME C)"/>
    <property type="match status" value="1"/>
</dbReference>
<dbReference type="Gene3D" id="2.140.10.10">
    <property type="entry name" value="Quinoprotein alcohol dehydrogenase-like superfamily"/>
    <property type="match status" value="1"/>
</dbReference>
<feature type="domain" description="Pyrrolo-quinoline quinone repeat" evidence="10">
    <location>
        <begin position="459"/>
        <end position="526"/>
    </location>
</feature>
<dbReference type="AlphaFoldDB" id="A0A0D6P5I0"/>
<feature type="binding site" evidence="7">
    <location>
        <position position="188"/>
    </location>
    <ligand>
        <name>Ca(2+)</name>
        <dbReference type="ChEBI" id="CHEBI:29108"/>
    </ligand>
</feature>
<evidence type="ECO:0000256" key="5">
    <source>
        <dbReference type="PIRSR" id="PIRSR617512-1"/>
    </source>
</evidence>
<keyword evidence="3 6" id="KW-0634">PQQ</keyword>
<dbReference type="SMART" id="SM00564">
    <property type="entry name" value="PQQ"/>
    <property type="match status" value="6"/>
</dbReference>
<dbReference type="GO" id="GO:0016020">
    <property type="term" value="C:membrane"/>
    <property type="evidence" value="ECO:0007669"/>
    <property type="project" value="InterPro"/>
</dbReference>
<evidence type="ECO:0000256" key="2">
    <source>
        <dbReference type="ARBA" id="ARBA00022723"/>
    </source>
</evidence>
<evidence type="ECO:0000256" key="8">
    <source>
        <dbReference type="PIRSR" id="PIRSR617512-4"/>
    </source>
</evidence>
<dbReference type="RefSeq" id="WP_084623315.1">
    <property type="nucleotide sequence ID" value="NZ_BANB01000220.1"/>
</dbReference>
<dbReference type="InterPro" id="IPR002372">
    <property type="entry name" value="PQQ_rpt_dom"/>
</dbReference>
<protein>
    <submittedName>
        <fullName evidence="11">Alcohol dehydrogenase PQQ-dependent, large subunit</fullName>
    </submittedName>
</protein>
<dbReference type="OrthoDB" id="9794322at2"/>
<feature type="binding site" evidence="7">
    <location>
        <position position="255"/>
    </location>
    <ligand>
        <name>Ca(2+)</name>
        <dbReference type="ChEBI" id="CHEBI:29108"/>
    </ligand>
</feature>
<feature type="disulfide bond" evidence="8">
    <location>
        <begin position="120"/>
        <end position="121"/>
    </location>
</feature>
<evidence type="ECO:0000259" key="10">
    <source>
        <dbReference type="Pfam" id="PF01011"/>
    </source>
</evidence>
<dbReference type="Proteomes" id="UP000032680">
    <property type="component" value="Unassembled WGS sequence"/>
</dbReference>
<feature type="binding site" evidence="7">
    <location>
        <position position="305"/>
    </location>
    <ligand>
        <name>Ca(2+)</name>
        <dbReference type="ChEBI" id="CHEBI:29108"/>
    </ligand>
</feature>
<keyword evidence="2 7" id="KW-0479">Metal-binding</keyword>
<keyword evidence="4" id="KW-0560">Oxidoreductase</keyword>
<feature type="binding site" evidence="6">
    <location>
        <position position="72"/>
    </location>
    <ligand>
        <name>pyrroloquinoline quinone</name>
        <dbReference type="ChEBI" id="CHEBI:58442"/>
    </ligand>
</feature>
<evidence type="ECO:0000256" key="4">
    <source>
        <dbReference type="ARBA" id="ARBA00023002"/>
    </source>
</evidence>
<dbReference type="GO" id="GO:0005509">
    <property type="term" value="F:calcium ion binding"/>
    <property type="evidence" value="ECO:0007669"/>
    <property type="project" value="InterPro"/>
</dbReference>
<feature type="signal peptide" evidence="9">
    <location>
        <begin position="1"/>
        <end position="26"/>
    </location>
</feature>
<keyword evidence="8" id="KW-1015">Disulfide bond</keyword>
<feature type="binding site" evidence="6">
    <location>
        <position position="170"/>
    </location>
    <ligand>
        <name>pyrroloquinoline quinone</name>
        <dbReference type="ChEBI" id="CHEBI:58442"/>
    </ligand>
</feature>
<feature type="domain" description="Pyrrolo-quinoline quinone repeat" evidence="10">
    <location>
        <begin position="31"/>
        <end position="345"/>
    </location>
</feature>
<evidence type="ECO:0000313" key="12">
    <source>
        <dbReference type="Proteomes" id="UP000032680"/>
    </source>
</evidence>
<keyword evidence="12" id="KW-1185">Reference proteome</keyword>
<dbReference type="EMBL" id="BANB01000220">
    <property type="protein sequence ID" value="GAN77030.1"/>
    <property type="molecule type" value="Genomic_DNA"/>
</dbReference>
<feature type="active site" description="Proton acceptor" evidence="5">
    <location>
        <position position="305"/>
    </location>
</feature>
<evidence type="ECO:0000256" key="6">
    <source>
        <dbReference type="PIRSR" id="PIRSR617512-2"/>
    </source>
</evidence>
<evidence type="ECO:0000256" key="3">
    <source>
        <dbReference type="ARBA" id="ARBA00022891"/>
    </source>
</evidence>
<comment type="caution">
    <text evidence="11">The sequence shown here is derived from an EMBL/GenBank/DDBJ whole genome shotgun (WGS) entry which is preliminary data.</text>
</comment>
<comment type="similarity">
    <text evidence="1">Belongs to the bacterial PQQ dehydrogenase family.</text>
</comment>
<dbReference type="GO" id="GO:0016614">
    <property type="term" value="F:oxidoreductase activity, acting on CH-OH group of donors"/>
    <property type="evidence" value="ECO:0007669"/>
    <property type="project" value="InterPro"/>
</dbReference>
<dbReference type="Pfam" id="PF01011">
    <property type="entry name" value="PQQ"/>
    <property type="match status" value="2"/>
</dbReference>
<dbReference type="InterPro" id="IPR011047">
    <property type="entry name" value="Quinoprotein_ADH-like_sf"/>
</dbReference>
<dbReference type="InterPro" id="IPR017512">
    <property type="entry name" value="PQQ_MeOH/EtOH_DH"/>
</dbReference>
<evidence type="ECO:0000256" key="9">
    <source>
        <dbReference type="SAM" id="SignalP"/>
    </source>
</evidence>
<comment type="cofactor">
    <cofactor evidence="6">
        <name>pyrroloquinoline quinone</name>
        <dbReference type="ChEBI" id="CHEBI:58442"/>
    </cofactor>
    <text evidence="6">Binds 1 PQQ group per subunit.</text>
</comment>
<evidence type="ECO:0000256" key="1">
    <source>
        <dbReference type="ARBA" id="ARBA00008156"/>
    </source>
</evidence>
<proteinExistence type="inferred from homology"/>
<keyword evidence="9" id="KW-0732">Signal</keyword>
<gene>
    <name evidence="11" type="ORF">Asru_0220_06</name>
</gene>
<dbReference type="InterPro" id="IPR018391">
    <property type="entry name" value="PQQ_b-propeller_rpt"/>
</dbReference>
<comment type="cofactor">
    <cofactor evidence="7">
        <name>Ca(2+)</name>
        <dbReference type="ChEBI" id="CHEBI:29108"/>
    </cofactor>
    <text evidence="7">Binds 1 Ca(2+) ion per subunit.</text>
</comment>
<feature type="chain" id="PRO_5002309732" evidence="9">
    <location>
        <begin position="27"/>
        <end position="565"/>
    </location>
</feature>
<organism evidence="11 12">
    <name type="scientific">Acidisphaera rubrifaciens HS-AP3</name>
    <dbReference type="NCBI Taxonomy" id="1231350"/>
    <lineage>
        <taxon>Bacteria</taxon>
        <taxon>Pseudomonadati</taxon>
        <taxon>Pseudomonadota</taxon>
        <taxon>Alphaproteobacteria</taxon>
        <taxon>Acetobacterales</taxon>
        <taxon>Acetobacteraceae</taxon>
        <taxon>Acidisphaera</taxon>
    </lineage>
</organism>
<dbReference type="PANTHER" id="PTHR32303:SF20">
    <property type="entry name" value="QUINOPROTEIN ETHANOL DEHYDROGENASE"/>
    <property type="match status" value="1"/>
</dbReference>
<feature type="binding site" evidence="6">
    <location>
        <position position="126"/>
    </location>
    <ligand>
        <name>pyrroloquinoline quinone</name>
        <dbReference type="ChEBI" id="CHEBI:58442"/>
    </ligand>
</feature>
<accession>A0A0D6P5I0</accession>
<dbReference type="SUPFAM" id="SSF50998">
    <property type="entry name" value="Quinoprotein alcohol dehydrogenase-like"/>
    <property type="match status" value="1"/>
</dbReference>
<name>A0A0D6P5I0_9PROT</name>
<dbReference type="NCBIfam" id="TIGR03075">
    <property type="entry name" value="PQQ_enz_alc_DH"/>
    <property type="match status" value="1"/>
</dbReference>
<evidence type="ECO:0000256" key="7">
    <source>
        <dbReference type="PIRSR" id="PIRSR617512-3"/>
    </source>
</evidence>
<reference evidence="11 12" key="1">
    <citation type="submission" date="2012-11" db="EMBL/GenBank/DDBJ databases">
        <title>Whole genome sequence of Acidisphaera rubrifaciens HS-AP3.</title>
        <authorList>
            <person name="Azuma Y."/>
            <person name="Higashiura N."/>
            <person name="Hirakawa H."/>
            <person name="Matsushita K."/>
        </authorList>
    </citation>
    <scope>NUCLEOTIDE SEQUENCE [LARGE SCALE GENOMIC DNA]</scope>
    <source>
        <strain evidence="11 12">HS-AP3</strain>
    </source>
</reference>
<evidence type="ECO:0000313" key="11">
    <source>
        <dbReference type="EMBL" id="GAN77030.1"/>
    </source>
</evidence>
<sequence>MRMRRHLGLALGAAALLALGLGGARAGDGDWASYGHDQSNTRFSPLDQISTSNVKDLRVAWAFPLGVLEGQESTPLVIGDTMYVTSPRGPKYVYALDARDGTIRWKYAPEMPADVSAAVCCGSVNRGAAYADGRLFVSRLDGYLVALDAKTGKQLWKTKVSDYKKGDDMTSPPTIVKNLVVTGYAGGEYATRGSITAFDQATGKEVWRTYTTPAPGEKGSETWPSTETALHGGGDAWLVGSYDPKLNLIYYGTSNPAPWAAGQRGPDSSNYGRNTNLYTSSTLALDGDTGKIVWYYQQTPYDAWDYDGVNEKVLVDLTVDGKSVPALMTADRNGYFYVLDRRNGHLLSADPFVHMTWSKGIAEDGRPIEVAGHRPMIDKWARDLCPSFYGGKNFPPTSYDPQTKLSYVPTFNLCMDEVGHKVAVPREGLFYLGTEFNCCYAGPGGNGGEFIAWDPVEKKKVWGIKEDMPFVGGALSTAGGLVFYGNMQGVFKAVDAKDGHVLWSFPTGSGISQGAITYEVDGRQYVAALSGRLVGPPGFAGALGAKISAAVPEGATMFVFALPAK</sequence>
<keyword evidence="7" id="KW-0106">Calcium</keyword>